<name>A0A3S0AYQ1_9ENTE</name>
<evidence type="ECO:0000256" key="5">
    <source>
        <dbReference type="ARBA" id="ARBA00022448"/>
    </source>
</evidence>
<evidence type="ECO:0000256" key="3">
    <source>
        <dbReference type="ARBA" id="ARBA00005712"/>
    </source>
</evidence>
<comment type="similarity">
    <text evidence="3 12 13">Belongs to the ATPase epsilon chain family.</text>
</comment>
<evidence type="ECO:0000313" key="17">
    <source>
        <dbReference type="EMBL" id="RST90149.1"/>
    </source>
</evidence>
<keyword evidence="9 12" id="KW-0066">ATP synthesis</keyword>
<dbReference type="NCBIfam" id="TIGR01216">
    <property type="entry name" value="ATP_synt_epsi"/>
    <property type="match status" value="1"/>
</dbReference>
<evidence type="ECO:0000256" key="14">
    <source>
        <dbReference type="SAM" id="Coils"/>
    </source>
</evidence>
<evidence type="ECO:0000256" key="13">
    <source>
        <dbReference type="RuleBase" id="RU003656"/>
    </source>
</evidence>
<dbReference type="AlphaFoldDB" id="A0A3S0AYQ1"/>
<dbReference type="Pfam" id="PF00401">
    <property type="entry name" value="ATP-synt_DE"/>
    <property type="match status" value="1"/>
</dbReference>
<dbReference type="SUPFAM" id="SSF46604">
    <property type="entry name" value="Epsilon subunit of F1F0-ATP synthase C-terminal domain"/>
    <property type="match status" value="1"/>
</dbReference>
<dbReference type="CDD" id="cd12152">
    <property type="entry name" value="F1-ATPase_delta"/>
    <property type="match status" value="1"/>
</dbReference>
<accession>A0A3S0AYQ1</accession>
<evidence type="ECO:0000256" key="10">
    <source>
        <dbReference type="ARBA" id="ARBA00030215"/>
    </source>
</evidence>
<dbReference type="PANTHER" id="PTHR13822:SF10">
    <property type="entry name" value="ATP SYNTHASE EPSILON CHAIN, CHLOROPLASTIC"/>
    <property type="match status" value="1"/>
</dbReference>
<organism evidence="17 18">
    <name type="scientific">Vagococcus humatus</name>
    <dbReference type="NCBI Taxonomy" id="1889241"/>
    <lineage>
        <taxon>Bacteria</taxon>
        <taxon>Bacillati</taxon>
        <taxon>Bacillota</taxon>
        <taxon>Bacilli</taxon>
        <taxon>Lactobacillales</taxon>
        <taxon>Enterococcaceae</taxon>
        <taxon>Vagococcus</taxon>
    </lineage>
</organism>
<evidence type="ECO:0000256" key="1">
    <source>
        <dbReference type="ARBA" id="ARBA00003543"/>
    </source>
</evidence>
<dbReference type="RefSeq" id="WP_125942763.1">
    <property type="nucleotide sequence ID" value="NZ_PXZH01000001.1"/>
</dbReference>
<evidence type="ECO:0000256" key="9">
    <source>
        <dbReference type="ARBA" id="ARBA00023310"/>
    </source>
</evidence>
<dbReference type="HAMAP" id="MF_00530">
    <property type="entry name" value="ATP_synth_epsil_bac"/>
    <property type="match status" value="1"/>
</dbReference>
<dbReference type="InterPro" id="IPR036771">
    <property type="entry name" value="ATPsynth_dsu/esu_N"/>
</dbReference>
<dbReference type="InterPro" id="IPR001469">
    <property type="entry name" value="ATP_synth_F1_dsu/esu"/>
</dbReference>
<keyword evidence="6 12" id="KW-0406">Ion transport</keyword>
<gene>
    <name evidence="12" type="primary">atpC</name>
    <name evidence="17" type="ORF">C7P63_03475</name>
</gene>
<dbReference type="GO" id="GO:0045259">
    <property type="term" value="C:proton-transporting ATP synthase complex"/>
    <property type="evidence" value="ECO:0007669"/>
    <property type="project" value="UniProtKB-KW"/>
</dbReference>
<evidence type="ECO:0000313" key="18">
    <source>
        <dbReference type="Proteomes" id="UP000277864"/>
    </source>
</evidence>
<dbReference type="OrthoDB" id="9804110at2"/>
<evidence type="ECO:0000256" key="12">
    <source>
        <dbReference type="HAMAP-Rule" id="MF_00530"/>
    </source>
</evidence>
<dbReference type="NCBIfam" id="NF001846">
    <property type="entry name" value="PRK00571.1-3"/>
    <property type="match status" value="1"/>
</dbReference>
<comment type="subcellular location">
    <subcellularLocation>
        <location evidence="2 12">Cell membrane</location>
        <topology evidence="2 12">Peripheral membrane protein</topology>
    </subcellularLocation>
</comment>
<keyword evidence="12" id="KW-0375">Hydrogen ion transport</keyword>
<dbReference type="GO" id="GO:0005524">
    <property type="term" value="F:ATP binding"/>
    <property type="evidence" value="ECO:0007669"/>
    <property type="project" value="UniProtKB-UniRule"/>
</dbReference>
<evidence type="ECO:0000256" key="8">
    <source>
        <dbReference type="ARBA" id="ARBA00023196"/>
    </source>
</evidence>
<keyword evidence="18" id="KW-1185">Reference proteome</keyword>
<keyword evidence="5 12" id="KW-0813">Transport</keyword>
<evidence type="ECO:0000256" key="4">
    <source>
        <dbReference type="ARBA" id="ARBA00014480"/>
    </source>
</evidence>
<dbReference type="EMBL" id="PXZH01000001">
    <property type="protein sequence ID" value="RST90149.1"/>
    <property type="molecule type" value="Genomic_DNA"/>
</dbReference>
<dbReference type="Gene3D" id="2.60.15.10">
    <property type="entry name" value="F0F1 ATP synthase delta/epsilon subunit, N-terminal"/>
    <property type="match status" value="1"/>
</dbReference>
<dbReference type="Proteomes" id="UP000277864">
    <property type="component" value="Unassembled WGS sequence"/>
</dbReference>
<comment type="subunit">
    <text evidence="12 13">F-type ATPases have 2 components, CF(1) - the catalytic core - and CF(0) - the membrane proton channel. CF(1) has five subunits: alpha(3), beta(3), gamma(1), delta(1), epsilon(1). CF(0) has three main subunits: a, b and c.</text>
</comment>
<keyword evidence="14" id="KW-0175">Coiled coil</keyword>
<reference evidence="17 18" key="1">
    <citation type="submission" date="2018-03" db="EMBL/GenBank/DDBJ databases">
        <authorList>
            <person name="Gulvik C.A."/>
        </authorList>
    </citation>
    <scope>NUCLEOTIDE SEQUENCE [LARGE SCALE GENOMIC DNA]</scope>
    <source>
        <strain evidence="17 18">JCM 31581</strain>
    </source>
</reference>
<evidence type="ECO:0000256" key="6">
    <source>
        <dbReference type="ARBA" id="ARBA00023065"/>
    </source>
</evidence>
<dbReference type="GO" id="GO:0046933">
    <property type="term" value="F:proton-transporting ATP synthase activity, rotational mechanism"/>
    <property type="evidence" value="ECO:0007669"/>
    <property type="project" value="UniProtKB-UniRule"/>
</dbReference>
<feature type="coiled-coil region" evidence="14">
    <location>
        <begin position="91"/>
        <end position="118"/>
    </location>
</feature>
<dbReference type="Pfam" id="PF02823">
    <property type="entry name" value="ATP-synt_DE_N"/>
    <property type="match status" value="1"/>
</dbReference>
<dbReference type="InterPro" id="IPR036794">
    <property type="entry name" value="ATP_F1_dsu/esu_C_sf"/>
</dbReference>
<dbReference type="SUPFAM" id="SSF51344">
    <property type="entry name" value="Epsilon subunit of F1F0-ATP synthase N-terminal domain"/>
    <property type="match status" value="1"/>
</dbReference>
<keyword evidence="12" id="KW-1003">Cell membrane</keyword>
<protein>
    <recommendedName>
        <fullName evidence="4 12">ATP synthase epsilon chain</fullName>
    </recommendedName>
    <alternativeName>
        <fullName evidence="11 12">ATP synthase F1 sector epsilon subunit</fullName>
    </alternativeName>
    <alternativeName>
        <fullName evidence="10 12">F-ATPase epsilon subunit</fullName>
    </alternativeName>
</protein>
<evidence type="ECO:0000256" key="7">
    <source>
        <dbReference type="ARBA" id="ARBA00023136"/>
    </source>
</evidence>
<evidence type="ECO:0000256" key="11">
    <source>
        <dbReference type="ARBA" id="ARBA00031795"/>
    </source>
</evidence>
<dbReference type="InterPro" id="IPR020547">
    <property type="entry name" value="ATP_synth_F1_esu_C"/>
</dbReference>
<evidence type="ECO:0000259" key="16">
    <source>
        <dbReference type="Pfam" id="PF02823"/>
    </source>
</evidence>
<comment type="caution">
    <text evidence="17">The sequence shown here is derived from an EMBL/GenBank/DDBJ whole genome shotgun (WGS) entry which is preliminary data.</text>
</comment>
<dbReference type="InterPro" id="IPR020546">
    <property type="entry name" value="ATP_synth_F1_dsu/esu_N"/>
</dbReference>
<evidence type="ECO:0000256" key="2">
    <source>
        <dbReference type="ARBA" id="ARBA00004202"/>
    </source>
</evidence>
<feature type="domain" description="ATP synthase F1 complex delta/epsilon subunit N-terminal" evidence="16">
    <location>
        <begin position="5"/>
        <end position="83"/>
    </location>
</feature>
<evidence type="ECO:0000259" key="15">
    <source>
        <dbReference type="Pfam" id="PF00401"/>
    </source>
</evidence>
<proteinExistence type="inferred from homology"/>
<feature type="domain" description="ATP synthase epsilon subunit C-terminal" evidence="15">
    <location>
        <begin position="87"/>
        <end position="134"/>
    </location>
</feature>
<keyword evidence="7 12" id="KW-0472">Membrane</keyword>
<keyword evidence="8 12" id="KW-0139">CF(1)</keyword>
<sequence length="137" mass="15280">MALVQVEVVTPNGLVYEHEAKMVIGRTTEGDIGIMANHAPIIVPLVIDEVRIKLDDGTQEIIAVSGGIMEVRDNVITVLVDSAEKAEDIDVPRAERAKQRAEKRIQEAKEQKNADKLRRAEVSLRRAINRINISNKY</sequence>
<dbReference type="PANTHER" id="PTHR13822">
    <property type="entry name" value="ATP SYNTHASE DELTA/EPSILON CHAIN"/>
    <property type="match status" value="1"/>
</dbReference>
<dbReference type="GO" id="GO:0005886">
    <property type="term" value="C:plasma membrane"/>
    <property type="evidence" value="ECO:0007669"/>
    <property type="project" value="UniProtKB-SubCell"/>
</dbReference>
<comment type="function">
    <text evidence="1 12">Produces ATP from ADP in the presence of a proton gradient across the membrane.</text>
</comment>
<dbReference type="Gene3D" id="1.20.5.440">
    <property type="entry name" value="ATP synthase delta/epsilon subunit, C-terminal domain"/>
    <property type="match status" value="1"/>
</dbReference>